<organism evidence="4 5">
    <name type="scientific">Perkinsus olseni</name>
    <name type="common">Perkinsus atlanticus</name>
    <dbReference type="NCBI Taxonomy" id="32597"/>
    <lineage>
        <taxon>Eukaryota</taxon>
        <taxon>Sar</taxon>
        <taxon>Alveolata</taxon>
        <taxon>Perkinsozoa</taxon>
        <taxon>Perkinsea</taxon>
        <taxon>Perkinsida</taxon>
        <taxon>Perkinsidae</taxon>
        <taxon>Perkinsus</taxon>
    </lineage>
</organism>
<dbReference type="PANTHER" id="PTHR32083">
    <property type="entry name" value="CILIA AND FLAGELLA-ASSOCIATED PROTEIN 58-RELATED"/>
    <property type="match status" value="1"/>
</dbReference>
<dbReference type="AlphaFoldDB" id="A0A7J6QPB9"/>
<evidence type="ECO:0000256" key="2">
    <source>
        <dbReference type="SAM" id="Coils"/>
    </source>
</evidence>
<evidence type="ECO:0000313" key="4">
    <source>
        <dbReference type="EMBL" id="KAF4709436.1"/>
    </source>
</evidence>
<feature type="domain" description="Cilia- and flagella-associated protein 58 central coiled coil" evidence="3">
    <location>
        <begin position="45"/>
        <end position="340"/>
    </location>
</feature>
<dbReference type="EMBL" id="JABANM010028614">
    <property type="protein sequence ID" value="KAF4709436.1"/>
    <property type="molecule type" value="Genomic_DNA"/>
</dbReference>
<dbReference type="Pfam" id="PF21771">
    <property type="entry name" value="CFAP58_CC"/>
    <property type="match status" value="1"/>
</dbReference>
<evidence type="ECO:0000313" key="5">
    <source>
        <dbReference type="Proteomes" id="UP000574390"/>
    </source>
</evidence>
<gene>
    <name evidence="4" type="ORF">FOZ62_024767</name>
</gene>
<name>A0A7J6QPB9_PEROL</name>
<sequence length="539" mass="63167">MENDIANLKIVKIKNDENKKILKDDKEKITSRVLQILNIMKTIRKLSNDDASKVDELMGDRDVLNRSLVKIHYKGERESEEMKRIGMMKDGLQYEIDHIKREVTDNNSKIETLIKQRERFGLDLSTAYSKCMRGTEEVKIRDNRVTEAGKIIDEDNTRLSIHKGLYDDARAGRNECCKKLRESEDEISSLKRKLKLMHHEIEELEEDVKAKDEAIMKECYKYNRISKSAASTRDELTKIRREQKEHEKHVQGSRGRVMELENEMKKVEEDKELMKRKYTTLVAERDVLGANLVRRNDELALLYEKLRVQDNAIDQGNIESNRREDEGRSMSVMLESIKRDIINARSVTKAQTLLRKEILKLQRELVTERTKTKALIEELENPENTHRWRRLTGWTDLNSVELEDKISELQRRLIKKCEELVDCDLVLQEKEEDKLQLHKLILLDDSDDVKEGSREDGDRGTWTAVDLAQEATDLQRELARKTKCMKSVAAELNMSYANVNELQDEIKLLYHQLAEAKEMYHEQRRRDDLDAKSNSILSK</sequence>
<accession>A0A7J6QPB9</accession>
<dbReference type="Proteomes" id="UP000574390">
    <property type="component" value="Unassembled WGS sequence"/>
</dbReference>
<evidence type="ECO:0000256" key="1">
    <source>
        <dbReference type="ARBA" id="ARBA00023054"/>
    </source>
</evidence>
<evidence type="ECO:0000259" key="3">
    <source>
        <dbReference type="Pfam" id="PF21771"/>
    </source>
</evidence>
<keyword evidence="1 2" id="KW-0175">Coiled coil</keyword>
<reference evidence="4 5" key="1">
    <citation type="submission" date="2020-04" db="EMBL/GenBank/DDBJ databases">
        <title>Perkinsus olseni comparative genomics.</title>
        <authorList>
            <person name="Bogema D.R."/>
        </authorList>
    </citation>
    <scope>NUCLEOTIDE SEQUENCE [LARGE SCALE GENOMIC DNA]</scope>
    <source>
        <strain evidence="4">ATCC PRA-205</strain>
    </source>
</reference>
<feature type="coiled-coil region" evidence="2">
    <location>
        <begin position="250"/>
        <end position="284"/>
    </location>
</feature>
<dbReference type="GO" id="GO:0005856">
    <property type="term" value="C:cytoskeleton"/>
    <property type="evidence" value="ECO:0007669"/>
    <property type="project" value="TreeGrafter"/>
</dbReference>
<dbReference type="PANTHER" id="PTHR32083:SF0">
    <property type="entry name" value="CILIA AND FLAGELLA-ASSOCIATED PROTEIN 58"/>
    <property type="match status" value="1"/>
</dbReference>
<protein>
    <recommendedName>
        <fullName evidence="3">Cilia- and flagella-associated protein 58 central coiled coil domain-containing protein</fullName>
    </recommendedName>
</protein>
<proteinExistence type="predicted"/>
<dbReference type="InterPro" id="IPR049270">
    <property type="entry name" value="CFAP58_CC"/>
</dbReference>
<feature type="coiled-coil region" evidence="2">
    <location>
        <begin position="173"/>
        <end position="214"/>
    </location>
</feature>
<comment type="caution">
    <text evidence="4">The sequence shown here is derived from an EMBL/GenBank/DDBJ whole genome shotgun (WGS) entry which is preliminary data.</text>
</comment>